<protein>
    <submittedName>
        <fullName evidence="2">Uncharacterized protein</fullName>
    </submittedName>
</protein>
<evidence type="ECO:0000313" key="3">
    <source>
        <dbReference type="Proteomes" id="UP001357485"/>
    </source>
</evidence>
<gene>
    <name evidence="2" type="ORF">LTR16_004803</name>
</gene>
<organism evidence="2 3">
    <name type="scientific">Cryomyces antarcticus</name>
    <dbReference type="NCBI Taxonomy" id="329879"/>
    <lineage>
        <taxon>Eukaryota</taxon>
        <taxon>Fungi</taxon>
        <taxon>Dikarya</taxon>
        <taxon>Ascomycota</taxon>
        <taxon>Pezizomycotina</taxon>
        <taxon>Dothideomycetes</taxon>
        <taxon>Dothideomycetes incertae sedis</taxon>
        <taxon>Cryomyces</taxon>
    </lineage>
</organism>
<proteinExistence type="predicted"/>
<reference evidence="2 3" key="1">
    <citation type="submission" date="2023-08" db="EMBL/GenBank/DDBJ databases">
        <title>Black Yeasts Isolated from many extreme environments.</title>
        <authorList>
            <person name="Coleine C."/>
            <person name="Stajich J.E."/>
            <person name="Selbmann L."/>
        </authorList>
    </citation>
    <scope>NUCLEOTIDE SEQUENCE [LARGE SCALE GENOMIC DNA]</scope>
    <source>
        <strain evidence="2 3">CCFEE 536</strain>
    </source>
</reference>
<accession>A0ABR0M7Q6</accession>
<sequence length="113" mass="12396">MEGLKRSLERNQQGSVRDRLLEGVQAPAPKERWAGVHQGNEGTAGLPVDTDIENPYGEAVTYDMTHRYKPTDGCGEDYVPKLDTLDNGSAVIVFEHSQSGSVEGHPDWRSTAD</sequence>
<dbReference type="Proteomes" id="UP001357485">
    <property type="component" value="Unassembled WGS sequence"/>
</dbReference>
<comment type="caution">
    <text evidence="2">The sequence shown here is derived from an EMBL/GenBank/DDBJ whole genome shotgun (WGS) entry which is preliminary data.</text>
</comment>
<evidence type="ECO:0000313" key="2">
    <source>
        <dbReference type="EMBL" id="KAK5285036.1"/>
    </source>
</evidence>
<feature type="region of interest" description="Disordered" evidence="1">
    <location>
        <begin position="1"/>
        <end position="54"/>
    </location>
</feature>
<evidence type="ECO:0000256" key="1">
    <source>
        <dbReference type="SAM" id="MobiDB-lite"/>
    </source>
</evidence>
<keyword evidence="3" id="KW-1185">Reference proteome</keyword>
<dbReference type="EMBL" id="JAVRRA010000689">
    <property type="protein sequence ID" value="KAK5285036.1"/>
    <property type="molecule type" value="Genomic_DNA"/>
</dbReference>
<name>A0ABR0M7Q6_9PEZI</name>